<evidence type="ECO:0000256" key="1">
    <source>
        <dbReference type="ARBA" id="ARBA00010617"/>
    </source>
</evidence>
<dbReference type="PANTHER" id="PTHR47955:SF8">
    <property type="entry name" value="CYTOCHROME P450 71D11-LIKE"/>
    <property type="match status" value="1"/>
</dbReference>
<dbReference type="Gene3D" id="1.10.630.10">
    <property type="entry name" value="Cytochrome P450"/>
    <property type="match status" value="1"/>
</dbReference>
<keyword evidence="4" id="KW-0560">Oxidoreductase</keyword>
<dbReference type="PANTHER" id="PTHR47955">
    <property type="entry name" value="CYTOCHROME P450 FAMILY 71 PROTEIN"/>
    <property type="match status" value="1"/>
</dbReference>
<keyword evidence="3" id="KW-0479">Metal-binding</keyword>
<evidence type="ECO:0000256" key="6">
    <source>
        <dbReference type="SAM" id="Phobius"/>
    </source>
</evidence>
<name>A0A9W7MPX5_HIBTR</name>
<comment type="similarity">
    <text evidence="1">Belongs to the cytochrome P450 family.</text>
</comment>
<reference evidence="7" key="1">
    <citation type="submission" date="2023-05" db="EMBL/GenBank/DDBJ databases">
        <title>Genome and transcriptome analyses reveal genes involved in the formation of fine ridges on petal epidermal cells in Hibiscus trionum.</title>
        <authorList>
            <person name="Koshimizu S."/>
            <person name="Masuda S."/>
            <person name="Ishii T."/>
            <person name="Shirasu K."/>
            <person name="Hoshino A."/>
            <person name="Arita M."/>
        </authorList>
    </citation>
    <scope>NUCLEOTIDE SEQUENCE</scope>
    <source>
        <strain evidence="7">Hamamatsu line</strain>
    </source>
</reference>
<dbReference type="SUPFAM" id="SSF48264">
    <property type="entry name" value="Cytochrome P450"/>
    <property type="match status" value="1"/>
</dbReference>
<keyword evidence="2" id="KW-0349">Heme</keyword>
<dbReference type="Proteomes" id="UP001165190">
    <property type="component" value="Unassembled WGS sequence"/>
</dbReference>
<evidence type="ECO:0000256" key="5">
    <source>
        <dbReference type="ARBA" id="ARBA00023004"/>
    </source>
</evidence>
<keyword evidence="5" id="KW-0408">Iron</keyword>
<evidence type="ECO:0000256" key="2">
    <source>
        <dbReference type="ARBA" id="ARBA00022617"/>
    </source>
</evidence>
<dbReference type="AlphaFoldDB" id="A0A9W7MPX5"/>
<dbReference type="GO" id="GO:0020037">
    <property type="term" value="F:heme binding"/>
    <property type="evidence" value="ECO:0007669"/>
    <property type="project" value="InterPro"/>
</dbReference>
<keyword evidence="6" id="KW-1133">Transmembrane helix</keyword>
<keyword evidence="8" id="KW-1185">Reference proteome</keyword>
<keyword evidence="6" id="KW-0812">Transmembrane</keyword>
<dbReference type="EMBL" id="BSYR01000056">
    <property type="protein sequence ID" value="GMJ10404.1"/>
    <property type="molecule type" value="Genomic_DNA"/>
</dbReference>
<keyword evidence="6" id="KW-0472">Membrane</keyword>
<dbReference type="GO" id="GO:0016705">
    <property type="term" value="F:oxidoreductase activity, acting on paired donors, with incorporation or reduction of molecular oxygen"/>
    <property type="evidence" value="ECO:0007669"/>
    <property type="project" value="InterPro"/>
</dbReference>
<comment type="caution">
    <text evidence="7">The sequence shown here is derived from an EMBL/GenBank/DDBJ whole genome shotgun (WGS) entry which is preliminary data.</text>
</comment>
<dbReference type="InterPro" id="IPR001128">
    <property type="entry name" value="Cyt_P450"/>
</dbReference>
<dbReference type="GO" id="GO:0004497">
    <property type="term" value="F:monooxygenase activity"/>
    <property type="evidence" value="ECO:0007669"/>
    <property type="project" value="InterPro"/>
</dbReference>
<evidence type="ECO:0000256" key="3">
    <source>
        <dbReference type="ARBA" id="ARBA00022723"/>
    </source>
</evidence>
<dbReference type="InterPro" id="IPR036396">
    <property type="entry name" value="Cyt_P450_sf"/>
</dbReference>
<protein>
    <submittedName>
        <fullName evidence="7">Cytochrome p450, family 71, subfamily B, polypeptide 11</fullName>
    </submittedName>
</protein>
<dbReference type="GO" id="GO:0005506">
    <property type="term" value="F:iron ion binding"/>
    <property type="evidence" value="ECO:0007669"/>
    <property type="project" value="InterPro"/>
</dbReference>
<accession>A0A9W7MPX5</accession>
<sequence length="175" mass="19856">MADFKISMFHPFSILLTTLLFSFIITRVLQTLRAKKKPSPRLPPGPWKLPLIGNIHQLVAGSLLHSTLRNLALKHGPLMHLQLGAVSTFVISSPEIAEEAMRKNDIAFASRPYQLAPSIISYGCTKLLTLSSPLMIVITYWRHLRKICVTKLLSAQPVRSFRRVREEMVSNLMRR</sequence>
<proteinExistence type="inferred from homology"/>
<feature type="transmembrane region" description="Helical" evidence="6">
    <location>
        <begin position="119"/>
        <end position="141"/>
    </location>
</feature>
<feature type="transmembrane region" description="Helical" evidence="6">
    <location>
        <begin position="12"/>
        <end position="29"/>
    </location>
</feature>
<gene>
    <name evidence="7" type="ORF">HRI_004709600</name>
</gene>
<organism evidence="7 8">
    <name type="scientific">Hibiscus trionum</name>
    <name type="common">Flower of an hour</name>
    <dbReference type="NCBI Taxonomy" id="183268"/>
    <lineage>
        <taxon>Eukaryota</taxon>
        <taxon>Viridiplantae</taxon>
        <taxon>Streptophyta</taxon>
        <taxon>Embryophyta</taxon>
        <taxon>Tracheophyta</taxon>
        <taxon>Spermatophyta</taxon>
        <taxon>Magnoliopsida</taxon>
        <taxon>eudicotyledons</taxon>
        <taxon>Gunneridae</taxon>
        <taxon>Pentapetalae</taxon>
        <taxon>rosids</taxon>
        <taxon>malvids</taxon>
        <taxon>Malvales</taxon>
        <taxon>Malvaceae</taxon>
        <taxon>Malvoideae</taxon>
        <taxon>Hibiscus</taxon>
    </lineage>
</organism>
<dbReference type="OrthoDB" id="1726823at2759"/>
<evidence type="ECO:0000313" key="8">
    <source>
        <dbReference type="Proteomes" id="UP001165190"/>
    </source>
</evidence>
<evidence type="ECO:0000256" key="4">
    <source>
        <dbReference type="ARBA" id="ARBA00023002"/>
    </source>
</evidence>
<dbReference type="Pfam" id="PF00067">
    <property type="entry name" value="p450"/>
    <property type="match status" value="1"/>
</dbReference>
<evidence type="ECO:0000313" key="7">
    <source>
        <dbReference type="EMBL" id="GMJ10404.1"/>
    </source>
</evidence>